<keyword evidence="2" id="KW-1185">Reference proteome</keyword>
<organism evidence="1 2">
    <name type="scientific">Dreissena polymorpha</name>
    <name type="common">Zebra mussel</name>
    <name type="synonym">Mytilus polymorpha</name>
    <dbReference type="NCBI Taxonomy" id="45954"/>
    <lineage>
        <taxon>Eukaryota</taxon>
        <taxon>Metazoa</taxon>
        <taxon>Spiralia</taxon>
        <taxon>Lophotrochozoa</taxon>
        <taxon>Mollusca</taxon>
        <taxon>Bivalvia</taxon>
        <taxon>Autobranchia</taxon>
        <taxon>Heteroconchia</taxon>
        <taxon>Euheterodonta</taxon>
        <taxon>Imparidentia</taxon>
        <taxon>Neoheterodontei</taxon>
        <taxon>Myida</taxon>
        <taxon>Dreissenoidea</taxon>
        <taxon>Dreissenidae</taxon>
        <taxon>Dreissena</taxon>
    </lineage>
</organism>
<reference evidence="1" key="2">
    <citation type="submission" date="2020-11" db="EMBL/GenBank/DDBJ databases">
        <authorList>
            <person name="McCartney M.A."/>
            <person name="Auch B."/>
            <person name="Kono T."/>
            <person name="Mallez S."/>
            <person name="Becker A."/>
            <person name="Gohl D.M."/>
            <person name="Silverstein K.A.T."/>
            <person name="Koren S."/>
            <person name="Bechman K.B."/>
            <person name="Herman A."/>
            <person name="Abrahante J.E."/>
            <person name="Garbe J."/>
        </authorList>
    </citation>
    <scope>NUCLEOTIDE SEQUENCE</scope>
    <source>
        <strain evidence="1">Duluth1</strain>
        <tissue evidence="1">Whole animal</tissue>
    </source>
</reference>
<evidence type="ECO:0000313" key="2">
    <source>
        <dbReference type="Proteomes" id="UP000828390"/>
    </source>
</evidence>
<name>A0A9D4IS68_DREPO</name>
<protein>
    <submittedName>
        <fullName evidence="1">Uncharacterized protein</fullName>
    </submittedName>
</protein>
<proteinExistence type="predicted"/>
<evidence type="ECO:0000313" key="1">
    <source>
        <dbReference type="EMBL" id="KAH3786156.1"/>
    </source>
</evidence>
<dbReference type="AlphaFoldDB" id="A0A9D4IS68"/>
<sequence length="67" mass="7568">MALTCSVEGCSNSGYWLKKWKDQFCDRCGCLHREKTCACEPPFRLYPFPTRKTNPESAYGCILLGGV</sequence>
<comment type="caution">
    <text evidence="1">The sequence shown here is derived from an EMBL/GenBank/DDBJ whole genome shotgun (WGS) entry which is preliminary data.</text>
</comment>
<dbReference type="Proteomes" id="UP000828390">
    <property type="component" value="Unassembled WGS sequence"/>
</dbReference>
<dbReference type="EMBL" id="JAIWYP010000008">
    <property type="protein sequence ID" value="KAH3786156.1"/>
    <property type="molecule type" value="Genomic_DNA"/>
</dbReference>
<reference evidence="1" key="1">
    <citation type="journal article" date="2019" name="bioRxiv">
        <title>The Genome of the Zebra Mussel, Dreissena polymorpha: A Resource for Invasive Species Research.</title>
        <authorList>
            <person name="McCartney M.A."/>
            <person name="Auch B."/>
            <person name="Kono T."/>
            <person name="Mallez S."/>
            <person name="Zhang Y."/>
            <person name="Obille A."/>
            <person name="Becker A."/>
            <person name="Abrahante J.E."/>
            <person name="Garbe J."/>
            <person name="Badalamenti J.P."/>
            <person name="Herman A."/>
            <person name="Mangelson H."/>
            <person name="Liachko I."/>
            <person name="Sullivan S."/>
            <person name="Sone E.D."/>
            <person name="Koren S."/>
            <person name="Silverstein K.A.T."/>
            <person name="Beckman K.B."/>
            <person name="Gohl D.M."/>
        </authorList>
    </citation>
    <scope>NUCLEOTIDE SEQUENCE</scope>
    <source>
        <strain evidence="1">Duluth1</strain>
        <tissue evidence="1">Whole animal</tissue>
    </source>
</reference>
<accession>A0A9D4IS68</accession>
<gene>
    <name evidence="1" type="ORF">DPMN_164259</name>
</gene>